<comment type="catalytic activity">
    <reaction evidence="14">
        <text>L-threonyl-[protein] + ATP = O-phospho-L-threonyl-[protein] + ADP + H(+)</text>
        <dbReference type="Rhea" id="RHEA:46608"/>
        <dbReference type="Rhea" id="RHEA-COMP:11060"/>
        <dbReference type="Rhea" id="RHEA-COMP:11605"/>
        <dbReference type="ChEBI" id="CHEBI:15378"/>
        <dbReference type="ChEBI" id="CHEBI:30013"/>
        <dbReference type="ChEBI" id="CHEBI:30616"/>
        <dbReference type="ChEBI" id="CHEBI:61977"/>
        <dbReference type="ChEBI" id="CHEBI:456216"/>
        <dbReference type="EC" id="2.7.11.1"/>
    </reaction>
</comment>
<reference evidence="21" key="1">
    <citation type="journal article" date="2023" name="Science">
        <title>Genome structures resolve the early diversification of teleost fishes.</title>
        <authorList>
            <person name="Parey E."/>
            <person name="Louis A."/>
            <person name="Montfort J."/>
            <person name="Bouchez O."/>
            <person name="Roques C."/>
            <person name="Iampietro C."/>
            <person name="Lluch J."/>
            <person name="Castinel A."/>
            <person name="Donnadieu C."/>
            <person name="Desvignes T."/>
            <person name="Floi Bucao C."/>
            <person name="Jouanno E."/>
            <person name="Wen M."/>
            <person name="Mejri S."/>
            <person name="Dirks R."/>
            <person name="Jansen H."/>
            <person name="Henkel C."/>
            <person name="Chen W.J."/>
            <person name="Zahm M."/>
            <person name="Cabau C."/>
            <person name="Klopp C."/>
            <person name="Thompson A.W."/>
            <person name="Robinson-Rechavi M."/>
            <person name="Braasch I."/>
            <person name="Lecointre G."/>
            <person name="Bobe J."/>
            <person name="Postlethwait J.H."/>
            <person name="Berthelot C."/>
            <person name="Roest Crollius H."/>
            <person name="Guiguen Y."/>
        </authorList>
    </citation>
    <scope>NUCLEOTIDE SEQUENCE</scope>
    <source>
        <strain evidence="21">WJC10195</strain>
    </source>
</reference>
<dbReference type="EC" id="2.7.11.1" evidence="4"/>
<feature type="domain" description="Protein kinase" evidence="19">
    <location>
        <begin position="77"/>
        <end position="343"/>
    </location>
</feature>
<evidence type="ECO:0000256" key="8">
    <source>
        <dbReference type="ARBA" id="ARBA00022679"/>
    </source>
</evidence>
<feature type="region of interest" description="Disordered" evidence="18">
    <location>
        <begin position="633"/>
        <end position="652"/>
    </location>
</feature>
<dbReference type="PANTHER" id="PTHR22988:SF31">
    <property type="entry name" value="SERINE_THREONINE-PROTEIN KINASE MRCK ALPHA"/>
    <property type="match status" value="1"/>
</dbReference>
<evidence type="ECO:0000256" key="2">
    <source>
        <dbReference type="ARBA" id="ARBA00004496"/>
    </source>
</evidence>
<keyword evidence="12 16" id="KW-0067">ATP-binding</keyword>
<feature type="coiled-coil region" evidence="17">
    <location>
        <begin position="884"/>
        <end position="939"/>
    </location>
</feature>
<keyword evidence="11" id="KW-0418">Kinase</keyword>
<dbReference type="Pfam" id="PF00433">
    <property type="entry name" value="Pkinase_C"/>
    <property type="match status" value="1"/>
</dbReference>
<dbReference type="OrthoDB" id="10047816at2759"/>
<evidence type="ECO:0000256" key="7">
    <source>
        <dbReference type="ARBA" id="ARBA00022553"/>
    </source>
</evidence>
<keyword evidence="13 17" id="KW-0175">Coiled coil</keyword>
<evidence type="ECO:0000256" key="15">
    <source>
        <dbReference type="ARBA" id="ARBA00048679"/>
    </source>
</evidence>
<dbReference type="FunFam" id="1.20.5.340:FF:000010">
    <property type="entry name" value="Non-specific serine/threonine protein kinase"/>
    <property type="match status" value="1"/>
</dbReference>
<evidence type="ECO:0000256" key="12">
    <source>
        <dbReference type="ARBA" id="ARBA00022840"/>
    </source>
</evidence>
<dbReference type="Pfam" id="PF08826">
    <property type="entry name" value="DMPK_coil"/>
    <property type="match status" value="1"/>
</dbReference>
<keyword evidence="22" id="KW-1185">Reference proteome</keyword>
<evidence type="ECO:0000256" key="11">
    <source>
        <dbReference type="ARBA" id="ARBA00022777"/>
    </source>
</evidence>
<dbReference type="SMART" id="SM00133">
    <property type="entry name" value="S_TK_X"/>
    <property type="match status" value="1"/>
</dbReference>
<evidence type="ECO:0000313" key="21">
    <source>
        <dbReference type="EMBL" id="KAJ8356590.1"/>
    </source>
</evidence>
<keyword evidence="10 16" id="KW-0547">Nucleotide-binding</keyword>
<organism evidence="21 22">
    <name type="scientific">Synaphobranchus kaupii</name>
    <name type="common">Kaup's arrowtooth eel</name>
    <dbReference type="NCBI Taxonomy" id="118154"/>
    <lineage>
        <taxon>Eukaryota</taxon>
        <taxon>Metazoa</taxon>
        <taxon>Chordata</taxon>
        <taxon>Craniata</taxon>
        <taxon>Vertebrata</taxon>
        <taxon>Euteleostomi</taxon>
        <taxon>Actinopterygii</taxon>
        <taxon>Neopterygii</taxon>
        <taxon>Teleostei</taxon>
        <taxon>Anguilliformes</taxon>
        <taxon>Synaphobranchidae</taxon>
        <taxon>Synaphobranchus</taxon>
    </lineage>
</organism>
<dbReference type="GO" id="GO:0031032">
    <property type="term" value="P:actomyosin structure organization"/>
    <property type="evidence" value="ECO:0007669"/>
    <property type="project" value="TreeGrafter"/>
</dbReference>
<dbReference type="Pfam" id="PF00069">
    <property type="entry name" value="Pkinase"/>
    <property type="match status" value="1"/>
</dbReference>
<dbReference type="PANTHER" id="PTHR22988">
    <property type="entry name" value="MYOTONIC DYSTROPHY S/T KINASE-RELATED"/>
    <property type="match status" value="1"/>
</dbReference>
<keyword evidence="8" id="KW-0808">Transferase</keyword>
<feature type="compositionally biased region" description="Polar residues" evidence="18">
    <location>
        <begin position="988"/>
        <end position="1000"/>
    </location>
</feature>
<keyword evidence="7" id="KW-0597">Phosphoprotein</keyword>
<evidence type="ECO:0000256" key="5">
    <source>
        <dbReference type="ARBA" id="ARBA00022490"/>
    </source>
</evidence>
<dbReference type="AlphaFoldDB" id="A0A9Q1IXN7"/>
<comment type="cofactor">
    <cofactor evidence="1">
        <name>Mg(2+)</name>
        <dbReference type="ChEBI" id="CHEBI:18420"/>
    </cofactor>
</comment>
<dbReference type="InterPro" id="IPR000961">
    <property type="entry name" value="AGC-kinase_C"/>
</dbReference>
<evidence type="ECO:0000256" key="18">
    <source>
        <dbReference type="SAM" id="MobiDB-lite"/>
    </source>
</evidence>
<dbReference type="PROSITE" id="PS51285">
    <property type="entry name" value="AGC_KINASE_CTER"/>
    <property type="match status" value="1"/>
</dbReference>
<evidence type="ECO:0000256" key="6">
    <source>
        <dbReference type="ARBA" id="ARBA00022527"/>
    </source>
</evidence>
<protein>
    <recommendedName>
        <fullName evidence="4">non-specific serine/threonine protein kinase</fullName>
        <ecNumber evidence="4">2.7.11.1</ecNumber>
    </recommendedName>
</protein>
<feature type="coiled-coil region" evidence="17">
    <location>
        <begin position="713"/>
        <end position="818"/>
    </location>
</feature>
<name>A0A9Q1IXN7_SYNKA</name>
<dbReference type="GO" id="GO:0005737">
    <property type="term" value="C:cytoplasm"/>
    <property type="evidence" value="ECO:0007669"/>
    <property type="project" value="UniProtKB-SubCell"/>
</dbReference>
<evidence type="ECO:0000256" key="9">
    <source>
        <dbReference type="ARBA" id="ARBA00022723"/>
    </source>
</evidence>
<dbReference type="Gene3D" id="1.10.510.10">
    <property type="entry name" value="Transferase(Phosphotransferase) domain 1"/>
    <property type="match status" value="1"/>
</dbReference>
<comment type="subcellular location">
    <subcellularLocation>
        <location evidence="2">Cytoplasm</location>
    </subcellularLocation>
</comment>
<dbReference type="FunFam" id="3.30.200.20:FF:001044">
    <property type="entry name" value="Serine/threonine-protein kinase MRCK beta"/>
    <property type="match status" value="1"/>
</dbReference>
<evidence type="ECO:0000256" key="16">
    <source>
        <dbReference type="PROSITE-ProRule" id="PRU10141"/>
    </source>
</evidence>
<dbReference type="PROSITE" id="PS00108">
    <property type="entry name" value="PROTEIN_KINASE_ST"/>
    <property type="match status" value="1"/>
</dbReference>
<keyword evidence="6" id="KW-0723">Serine/threonine-protein kinase</keyword>
<proteinExistence type="inferred from homology"/>
<dbReference type="FunFam" id="1.10.510.10:FF:000014">
    <property type="entry name" value="Non-specific serine/threonine protein kinase"/>
    <property type="match status" value="1"/>
</dbReference>
<evidence type="ECO:0000256" key="10">
    <source>
        <dbReference type="ARBA" id="ARBA00022741"/>
    </source>
</evidence>
<feature type="binding site" evidence="16">
    <location>
        <position position="106"/>
    </location>
    <ligand>
        <name>ATP</name>
        <dbReference type="ChEBI" id="CHEBI:30616"/>
    </ligand>
</feature>
<evidence type="ECO:0000256" key="17">
    <source>
        <dbReference type="SAM" id="Coils"/>
    </source>
</evidence>
<gene>
    <name evidence="21" type="ORF">SKAU_G00193840</name>
</gene>
<dbReference type="InterPro" id="IPR031597">
    <property type="entry name" value="KELK"/>
</dbReference>
<comment type="similarity">
    <text evidence="3">Belongs to the protein kinase superfamily. AGC Ser/Thr protein kinase family. DMPK subfamily.</text>
</comment>
<dbReference type="GO" id="GO:0005524">
    <property type="term" value="F:ATP binding"/>
    <property type="evidence" value="ECO:0007669"/>
    <property type="project" value="UniProtKB-UniRule"/>
</dbReference>
<dbReference type="PROSITE" id="PS00107">
    <property type="entry name" value="PROTEIN_KINASE_ATP"/>
    <property type="match status" value="1"/>
</dbReference>
<evidence type="ECO:0000256" key="3">
    <source>
        <dbReference type="ARBA" id="ARBA00005719"/>
    </source>
</evidence>
<evidence type="ECO:0000256" key="1">
    <source>
        <dbReference type="ARBA" id="ARBA00001946"/>
    </source>
</evidence>
<dbReference type="InterPro" id="IPR017892">
    <property type="entry name" value="Pkinase_C"/>
</dbReference>
<sequence length="1041" mass="120278">MSGEVRLKKLEKLILDGPTQSNGQCFSVETLLDVLICLYDECNNSPLRREKNVLEFLDWATPFASKVKQMRLHKEDFEILKVIGRGAFGEVAVVKVKNADKVFAMKILNKWEMLKRAETACFREERDVLVNGDSQWITTLHYAFQDDNYLYLVMDYYVGGDLLTLLSKFEDRLPEDMARFYLAEMVLAIDSVHQLHYVHRDIKPDNILMDMNGHIRLADFGSCLRLMEDGTVQSSVAVGTPDYISPEILQAMEDGKGKYGPECDWWSLGVCMYEMLYGETPFYAESLVETYGKIMNHKERFQFPMQMTDVSENAKDLIRRLICSREHRLGQSGIEDFKQHPFFCGIDWDNIRTCDAPYIPEVSSPTDTSNFDVDDDCLKNSETMPPPSHTAFSGHHLPFVGFTYTSKCNLSDRGCLRESAEPTQMDVRVQRSLEESLATEAYERRIRRLEQEKLELNRKLQESTQTVQALQYSSVDGPITASKELEIRGLKDEIETLRKQIADSGQLEQQLEQASTVRRDLEDSSKHIKTLEKQMKSMRQERDDMHKELLESTEKLKSQTKELKEAHSQRKLAMQEFSEMSERLTDLRSHKQRLSRQLRDKEEEMEGVNQKVEVLRAEVRKAEKAKKELEIQAEEREAETQKERKLRERSEQYSRQLEVELEGLKQKQVGRVSGMVGSDQNQELGKLRVELEKKTLFHEEKLSRQELLHTNELKSLKKELLDAEGQQLTLNKEILVLRDKLEKTRRESQNEREEFETEYKQKYGRERVLLTEENKKLSSELDKLTTMFEKLGSSNRQLEEEMRELADKKESVAHWEAQITEIIQWVSDEKDARGYLQALATKMTEELEGLRNSSLGARATDMPWKMRRFAKLDMSARLELQSALDAEIRAKQAIQDELNKVKAASISTECNLQESESKNQDLLSEIEKLKKETEELRMGKGVKHQDSQNSFLAFLNVPTSALDQFDIDSIDNFTLSNAPSRDEESKSHLMSRSRSPSTASDMEPIELIDHPPRTIQTPTMRSGIQYIWPSNTKAQGSSVCG</sequence>
<dbReference type="Proteomes" id="UP001152622">
    <property type="component" value="Chromosome 6"/>
</dbReference>
<feature type="domain" description="AGC-kinase C-terminal" evidence="20">
    <location>
        <begin position="344"/>
        <end position="414"/>
    </location>
</feature>
<dbReference type="InterPro" id="IPR014930">
    <property type="entry name" value="Myotonic_dystrophy_kinase_coil"/>
</dbReference>
<dbReference type="InterPro" id="IPR008271">
    <property type="entry name" value="Ser/Thr_kinase_AS"/>
</dbReference>
<evidence type="ECO:0000256" key="4">
    <source>
        <dbReference type="ARBA" id="ARBA00012513"/>
    </source>
</evidence>
<keyword evidence="5" id="KW-0963">Cytoplasm</keyword>
<dbReference type="InterPro" id="IPR011009">
    <property type="entry name" value="Kinase-like_dom_sf"/>
</dbReference>
<dbReference type="GO" id="GO:0042641">
    <property type="term" value="C:actomyosin"/>
    <property type="evidence" value="ECO:0007669"/>
    <property type="project" value="TreeGrafter"/>
</dbReference>
<dbReference type="InterPro" id="IPR050839">
    <property type="entry name" value="Rho-assoc_Ser/Thr_Kinase"/>
</dbReference>
<feature type="region of interest" description="Disordered" evidence="18">
    <location>
        <begin position="582"/>
        <end position="602"/>
    </location>
</feature>
<dbReference type="SUPFAM" id="SSF56112">
    <property type="entry name" value="Protein kinase-like (PK-like)"/>
    <property type="match status" value="1"/>
</dbReference>
<dbReference type="SMART" id="SM00220">
    <property type="entry name" value="S_TKc"/>
    <property type="match status" value="1"/>
</dbReference>
<keyword evidence="9" id="KW-0479">Metal-binding</keyword>
<evidence type="ECO:0000259" key="20">
    <source>
        <dbReference type="PROSITE" id="PS51285"/>
    </source>
</evidence>
<dbReference type="EMBL" id="JAINUF010000006">
    <property type="protein sequence ID" value="KAJ8356590.1"/>
    <property type="molecule type" value="Genomic_DNA"/>
</dbReference>
<evidence type="ECO:0000313" key="22">
    <source>
        <dbReference type="Proteomes" id="UP001152622"/>
    </source>
</evidence>
<dbReference type="Gene3D" id="1.20.5.340">
    <property type="match status" value="1"/>
</dbReference>
<comment type="caution">
    <text evidence="21">The sequence shown here is derived from an EMBL/GenBank/DDBJ whole genome shotgun (WGS) entry which is preliminary data.</text>
</comment>
<dbReference type="GO" id="GO:0046872">
    <property type="term" value="F:metal ion binding"/>
    <property type="evidence" value="ECO:0007669"/>
    <property type="project" value="UniProtKB-KW"/>
</dbReference>
<evidence type="ECO:0000259" key="19">
    <source>
        <dbReference type="PROSITE" id="PS50011"/>
    </source>
</evidence>
<dbReference type="InterPro" id="IPR000719">
    <property type="entry name" value="Prot_kinase_dom"/>
</dbReference>
<dbReference type="FunFam" id="3.30.200.20:FF:001055">
    <property type="entry name" value="Serine/threonine-protein kinase MRCK beta"/>
    <property type="match status" value="1"/>
</dbReference>
<comment type="catalytic activity">
    <reaction evidence="15">
        <text>L-seryl-[protein] + ATP = O-phospho-L-seryl-[protein] + ADP + H(+)</text>
        <dbReference type="Rhea" id="RHEA:17989"/>
        <dbReference type="Rhea" id="RHEA-COMP:9863"/>
        <dbReference type="Rhea" id="RHEA-COMP:11604"/>
        <dbReference type="ChEBI" id="CHEBI:15378"/>
        <dbReference type="ChEBI" id="CHEBI:29999"/>
        <dbReference type="ChEBI" id="CHEBI:30616"/>
        <dbReference type="ChEBI" id="CHEBI:83421"/>
        <dbReference type="ChEBI" id="CHEBI:456216"/>
        <dbReference type="EC" id="2.7.11.1"/>
    </reaction>
</comment>
<evidence type="ECO:0000256" key="13">
    <source>
        <dbReference type="ARBA" id="ARBA00023054"/>
    </source>
</evidence>
<dbReference type="Gene3D" id="3.30.200.20">
    <property type="entry name" value="Phosphorylase Kinase, domain 1"/>
    <property type="match status" value="1"/>
</dbReference>
<dbReference type="PROSITE" id="PS50011">
    <property type="entry name" value="PROTEIN_KINASE_DOM"/>
    <property type="match status" value="1"/>
</dbReference>
<dbReference type="GO" id="GO:0004674">
    <property type="term" value="F:protein serine/threonine kinase activity"/>
    <property type="evidence" value="ECO:0007669"/>
    <property type="project" value="UniProtKB-KW"/>
</dbReference>
<dbReference type="Pfam" id="PF15796">
    <property type="entry name" value="KELK"/>
    <property type="match status" value="1"/>
</dbReference>
<dbReference type="InterPro" id="IPR017441">
    <property type="entry name" value="Protein_kinase_ATP_BS"/>
</dbReference>
<evidence type="ECO:0000256" key="14">
    <source>
        <dbReference type="ARBA" id="ARBA00047899"/>
    </source>
</evidence>
<accession>A0A9Q1IXN7</accession>
<feature type="region of interest" description="Disordered" evidence="18">
    <location>
        <begin position="975"/>
        <end position="1007"/>
    </location>
</feature>